<dbReference type="EMBL" id="JBDXMI010000015">
    <property type="protein sequence ID" value="MEO9387178.1"/>
    <property type="molecule type" value="Genomic_DNA"/>
</dbReference>
<sequence>MDSNEFQVISITRKELVAAGEQIKLEGELADLCREAGFTTMMFFTKTAWLTAIEVREGESCDTRGRLWDILQLLLLKIRGGAGDTSRIEFDVQVARAGGRNEMVGLVAEIGPADIDDPTSAITIMTPEDE</sequence>
<dbReference type="Proteomes" id="UP001462502">
    <property type="component" value="Unassembled WGS sequence"/>
</dbReference>
<name>A0ABV0J0Z3_9NEIS</name>
<comment type="caution">
    <text evidence="1">The sequence shown here is derived from an EMBL/GenBank/DDBJ whole genome shotgun (WGS) entry which is preliminary data.</text>
</comment>
<protein>
    <submittedName>
        <fullName evidence="1">DUF6573 family protein</fullName>
    </submittedName>
</protein>
<accession>A0ABV0J0Z3</accession>
<dbReference type="RefSeq" id="WP_347937992.1">
    <property type="nucleotide sequence ID" value="NZ_JBDXMI010000015.1"/>
</dbReference>
<organism evidence="1 2">
    <name type="scientific">Chromobacterium phragmitis</name>
    <dbReference type="NCBI Taxonomy" id="2202141"/>
    <lineage>
        <taxon>Bacteria</taxon>
        <taxon>Pseudomonadati</taxon>
        <taxon>Pseudomonadota</taxon>
        <taxon>Betaproteobacteria</taxon>
        <taxon>Neisseriales</taxon>
        <taxon>Chromobacteriaceae</taxon>
        <taxon>Chromobacterium</taxon>
    </lineage>
</organism>
<evidence type="ECO:0000313" key="2">
    <source>
        <dbReference type="Proteomes" id="UP001462502"/>
    </source>
</evidence>
<keyword evidence="2" id="KW-1185">Reference proteome</keyword>
<proteinExistence type="predicted"/>
<reference evidence="1 2" key="1">
    <citation type="submission" date="2024-05" db="EMBL/GenBank/DDBJ databases">
        <authorList>
            <person name="De Oliveira J.P."/>
            <person name="Noriler S.A."/>
            <person name="De Oliveira A.G."/>
            <person name="Sipoli D.S."/>
        </authorList>
    </citation>
    <scope>NUCLEOTIDE SEQUENCE [LARGE SCALE GENOMIC DNA]</scope>
    <source>
        <strain evidence="1 2">LABIM192</strain>
    </source>
</reference>
<gene>
    <name evidence="1" type="ORF">ABI908_24075</name>
</gene>
<evidence type="ECO:0000313" key="1">
    <source>
        <dbReference type="EMBL" id="MEO9387178.1"/>
    </source>
</evidence>